<keyword evidence="3" id="KW-1185">Reference proteome</keyword>
<dbReference type="AlphaFoldDB" id="A0A4Y2LXN4"/>
<dbReference type="SUPFAM" id="SSF52087">
    <property type="entry name" value="CRAL/TRIO domain"/>
    <property type="match status" value="1"/>
</dbReference>
<dbReference type="PANTHER" id="PTHR23324">
    <property type="entry name" value="SEC14 RELATED PROTEIN"/>
    <property type="match status" value="1"/>
</dbReference>
<dbReference type="PROSITE" id="PS50191">
    <property type="entry name" value="CRAL_TRIO"/>
    <property type="match status" value="1"/>
</dbReference>
<dbReference type="InterPro" id="IPR011074">
    <property type="entry name" value="CRAL/TRIO_N_dom"/>
</dbReference>
<sequence length="355" mass="40942">MDKITEEEKKVVHELRKRTIKDVTPKMLEDISLFYRFAKARDFNLEAAEDMLRKHIAWRKEMQIDAILTDYKPPEVLVKYAATSFICFDKTGCVVRLIDCGRTDAKGLWNVVKKTDLEKYAAYILEQDKEMVIKRGGNLGKPMYLAIDDFENLTYANAVSIKTAQYLVHTMKMFIDNFPEVIRSLVIINAPFYFSWIHTILKPVLPNTVLEKVRIYGADGWKEALLEEIAADDLPACYGGKRTDPDGNPLCETIINWGQPIPKSYFNTQKERKKLFIGCDAEELTGMPFSKEEITFEVKEENSYLEFEFETKNREVDFSLTFRGESADGFESVELIPKQSTPVMNMRKDASNVKK</sequence>
<gene>
    <name evidence="2" type="primary">Sec14l2_10</name>
    <name evidence="2" type="ORF">AVEN_20167_1</name>
</gene>
<dbReference type="SMART" id="SM00516">
    <property type="entry name" value="SEC14"/>
    <property type="match status" value="1"/>
</dbReference>
<name>A0A4Y2LXN4_ARAVE</name>
<dbReference type="Proteomes" id="UP000499080">
    <property type="component" value="Unassembled WGS sequence"/>
</dbReference>
<accession>A0A4Y2LXN4</accession>
<dbReference type="InterPro" id="IPR036865">
    <property type="entry name" value="CRAL-TRIO_dom_sf"/>
</dbReference>
<dbReference type="EMBL" id="BGPR01006508">
    <property type="protein sequence ID" value="GBN19578.1"/>
    <property type="molecule type" value="Genomic_DNA"/>
</dbReference>
<dbReference type="GO" id="GO:0005737">
    <property type="term" value="C:cytoplasm"/>
    <property type="evidence" value="ECO:0007669"/>
    <property type="project" value="TreeGrafter"/>
</dbReference>
<feature type="domain" description="CRAL-TRIO" evidence="1">
    <location>
        <begin position="73"/>
        <end position="246"/>
    </location>
</feature>
<protein>
    <submittedName>
        <fullName evidence="2">SEC14-like protein 2</fullName>
    </submittedName>
</protein>
<dbReference type="InterPro" id="IPR051064">
    <property type="entry name" value="SEC14/CRAL-TRIO_domain"/>
</dbReference>
<dbReference type="InterPro" id="IPR001251">
    <property type="entry name" value="CRAL-TRIO_dom"/>
</dbReference>
<dbReference type="CDD" id="cd00170">
    <property type="entry name" value="SEC14"/>
    <property type="match status" value="1"/>
</dbReference>
<evidence type="ECO:0000259" key="1">
    <source>
        <dbReference type="PROSITE" id="PS50191"/>
    </source>
</evidence>
<dbReference type="OrthoDB" id="1434354at2759"/>
<dbReference type="Gene3D" id="2.60.120.680">
    <property type="entry name" value="GOLD domain"/>
    <property type="match status" value="1"/>
</dbReference>
<dbReference type="SUPFAM" id="SSF46938">
    <property type="entry name" value="CRAL/TRIO N-terminal domain"/>
    <property type="match status" value="1"/>
</dbReference>
<dbReference type="PANTHER" id="PTHR23324:SF83">
    <property type="entry name" value="SEC14-LIKE PROTEIN 2"/>
    <property type="match status" value="1"/>
</dbReference>
<dbReference type="Gene3D" id="3.40.525.10">
    <property type="entry name" value="CRAL-TRIO lipid binding domain"/>
    <property type="match status" value="1"/>
</dbReference>
<dbReference type="Pfam" id="PF00650">
    <property type="entry name" value="CRAL_TRIO"/>
    <property type="match status" value="1"/>
</dbReference>
<evidence type="ECO:0000313" key="3">
    <source>
        <dbReference type="Proteomes" id="UP000499080"/>
    </source>
</evidence>
<proteinExistence type="predicted"/>
<comment type="caution">
    <text evidence="2">The sequence shown here is derived from an EMBL/GenBank/DDBJ whole genome shotgun (WGS) entry which is preliminary data.</text>
</comment>
<dbReference type="SMART" id="SM01100">
    <property type="entry name" value="CRAL_TRIO_N"/>
    <property type="match status" value="1"/>
</dbReference>
<reference evidence="2 3" key="1">
    <citation type="journal article" date="2019" name="Sci. Rep.">
        <title>Orb-weaving spider Araneus ventricosus genome elucidates the spidroin gene catalogue.</title>
        <authorList>
            <person name="Kono N."/>
            <person name="Nakamura H."/>
            <person name="Ohtoshi R."/>
            <person name="Moran D.A.P."/>
            <person name="Shinohara A."/>
            <person name="Yoshida Y."/>
            <person name="Fujiwara M."/>
            <person name="Mori M."/>
            <person name="Tomita M."/>
            <person name="Arakawa K."/>
        </authorList>
    </citation>
    <scope>NUCLEOTIDE SEQUENCE [LARGE SCALE GENOMIC DNA]</scope>
</reference>
<organism evidence="2 3">
    <name type="scientific">Araneus ventricosus</name>
    <name type="common">Orbweaver spider</name>
    <name type="synonym">Epeira ventricosa</name>
    <dbReference type="NCBI Taxonomy" id="182803"/>
    <lineage>
        <taxon>Eukaryota</taxon>
        <taxon>Metazoa</taxon>
        <taxon>Ecdysozoa</taxon>
        <taxon>Arthropoda</taxon>
        <taxon>Chelicerata</taxon>
        <taxon>Arachnida</taxon>
        <taxon>Araneae</taxon>
        <taxon>Araneomorphae</taxon>
        <taxon>Entelegynae</taxon>
        <taxon>Araneoidea</taxon>
        <taxon>Araneidae</taxon>
        <taxon>Araneus</taxon>
    </lineage>
</organism>
<evidence type="ECO:0000313" key="2">
    <source>
        <dbReference type="EMBL" id="GBN19578.1"/>
    </source>
</evidence>
<dbReference type="InterPro" id="IPR036273">
    <property type="entry name" value="CRAL/TRIO_N_dom_sf"/>
</dbReference>